<feature type="compositionally biased region" description="Acidic residues" evidence="1">
    <location>
        <begin position="503"/>
        <end position="514"/>
    </location>
</feature>
<comment type="caution">
    <text evidence="2">The sequence shown here is derived from an EMBL/GenBank/DDBJ whole genome shotgun (WGS) entry which is preliminary data.</text>
</comment>
<evidence type="ECO:0000313" key="2">
    <source>
        <dbReference type="EMBL" id="CAG5143152.1"/>
    </source>
</evidence>
<organism evidence="2 3">
    <name type="scientific">Alternaria atra</name>
    <dbReference type="NCBI Taxonomy" id="119953"/>
    <lineage>
        <taxon>Eukaryota</taxon>
        <taxon>Fungi</taxon>
        <taxon>Dikarya</taxon>
        <taxon>Ascomycota</taxon>
        <taxon>Pezizomycotina</taxon>
        <taxon>Dothideomycetes</taxon>
        <taxon>Pleosporomycetidae</taxon>
        <taxon>Pleosporales</taxon>
        <taxon>Pleosporineae</taxon>
        <taxon>Pleosporaceae</taxon>
        <taxon>Alternaria</taxon>
        <taxon>Alternaria sect. Ulocladioides</taxon>
    </lineage>
</organism>
<accession>A0A8J2HX17</accession>
<sequence>MGRQKLVTTRRRPGRPCGGVQNGGGGRGGPKGKSSKSATPTPGILQDGATPKFKLKVNMGRDLSDSHPHTTVINDKDRDQDNDLPQDLAQPTLVTTRTGRAIHKPQQYDTVQGSDIDYFIDQNSEDHREDDGRVLSSDPPYLSHKAQEHFRQLPKPRGRPPKSHPSFGATVEEVDEEDESPSSQTLQVQSPPADPAHYVADADVYAILDALRSTTKILLDLPGLSNASDPGRAQPYSAKALTQLYILCYQKKRWDLCDMISDTWIRAFHALREKGQRKPKYQSWRPNPALDRRKRKAQEAWRKGLSIPSEFDPNPKDYGLAVTDPELEEDVTCINTDLLNALYNHTSPKCGARSLWADALALYGDKAEEVIEGVTREGFNLHPELLFNIMQTSLRMCRRNLTLKIEESTEGVWCKRYHEHGKNGQRCYRELASKDGEFKGNEEDTSRSVLDQVGDLIDQDLLDQLEVGLVDKEGSVKAMRRQKRGLEGDSEAGPNKRIRWNGDIEDAEGDSEED</sequence>
<feature type="region of interest" description="Disordered" evidence="1">
    <location>
        <begin position="1"/>
        <end position="194"/>
    </location>
</feature>
<evidence type="ECO:0000256" key="1">
    <source>
        <dbReference type="SAM" id="MobiDB-lite"/>
    </source>
</evidence>
<feature type="compositionally biased region" description="Gly residues" evidence="1">
    <location>
        <begin position="16"/>
        <end position="31"/>
    </location>
</feature>
<dbReference type="AlphaFoldDB" id="A0A8J2HX17"/>
<dbReference type="Proteomes" id="UP000676310">
    <property type="component" value="Unassembled WGS sequence"/>
</dbReference>
<reference evidence="2" key="1">
    <citation type="submission" date="2021-05" db="EMBL/GenBank/DDBJ databases">
        <authorList>
            <person name="Stam R."/>
        </authorList>
    </citation>
    <scope>NUCLEOTIDE SEQUENCE</scope>
    <source>
        <strain evidence="2">CS162</strain>
    </source>
</reference>
<keyword evidence="3" id="KW-1185">Reference proteome</keyword>
<protein>
    <submittedName>
        <fullName evidence="2">Uncharacterized protein</fullName>
    </submittedName>
</protein>
<feature type="compositionally biased region" description="Basic residues" evidence="1">
    <location>
        <begin position="152"/>
        <end position="162"/>
    </location>
</feature>
<dbReference type="OrthoDB" id="3792834at2759"/>
<proteinExistence type="predicted"/>
<feature type="region of interest" description="Disordered" evidence="1">
    <location>
        <begin position="477"/>
        <end position="514"/>
    </location>
</feature>
<evidence type="ECO:0000313" key="3">
    <source>
        <dbReference type="Proteomes" id="UP000676310"/>
    </source>
</evidence>
<dbReference type="EMBL" id="CAJRGZ010000015">
    <property type="protein sequence ID" value="CAG5143152.1"/>
    <property type="molecule type" value="Genomic_DNA"/>
</dbReference>
<dbReference type="RefSeq" id="XP_043164825.1">
    <property type="nucleotide sequence ID" value="XM_043308890.1"/>
</dbReference>
<dbReference type="GeneID" id="67012612"/>
<feature type="compositionally biased region" description="Basic and acidic residues" evidence="1">
    <location>
        <begin position="62"/>
        <end position="81"/>
    </location>
</feature>
<name>A0A8J2HX17_9PLEO</name>
<feature type="compositionally biased region" description="Polar residues" evidence="1">
    <location>
        <begin position="181"/>
        <end position="190"/>
    </location>
</feature>
<feature type="compositionally biased region" description="Basic and acidic residues" evidence="1">
    <location>
        <begin position="124"/>
        <end position="133"/>
    </location>
</feature>
<gene>
    <name evidence="2" type="ORF">ALTATR162_LOCUS1294</name>
</gene>